<dbReference type="GO" id="GO:0005737">
    <property type="term" value="C:cytoplasm"/>
    <property type="evidence" value="ECO:0007669"/>
    <property type="project" value="UniProtKB-SubCell"/>
</dbReference>
<dbReference type="InterPro" id="IPR050061">
    <property type="entry name" value="MurCDEF_pg_biosynth"/>
</dbReference>
<dbReference type="EC" id="6.3.2.8" evidence="3 14"/>
<dbReference type="InterPro" id="IPR036565">
    <property type="entry name" value="Mur-like_cat_sf"/>
</dbReference>
<evidence type="ECO:0000256" key="5">
    <source>
        <dbReference type="ARBA" id="ARBA00022598"/>
    </source>
</evidence>
<feature type="domain" description="Mur ligase central" evidence="18">
    <location>
        <begin position="113"/>
        <end position="299"/>
    </location>
</feature>
<keyword evidence="20" id="KW-1185">Reference proteome</keyword>
<keyword evidence="8 14" id="KW-0067">ATP-binding</keyword>
<evidence type="ECO:0000259" key="16">
    <source>
        <dbReference type="Pfam" id="PF01225"/>
    </source>
</evidence>
<dbReference type="GO" id="GO:0051301">
    <property type="term" value="P:cell division"/>
    <property type="evidence" value="ECO:0007669"/>
    <property type="project" value="UniProtKB-KW"/>
</dbReference>
<keyword evidence="11 14" id="KW-0131">Cell cycle</keyword>
<feature type="domain" description="Mur ligase N-terminal catalytic" evidence="16">
    <location>
        <begin position="11"/>
        <end position="107"/>
    </location>
</feature>
<dbReference type="Pfam" id="PF02875">
    <property type="entry name" value="Mur_ligase_C"/>
    <property type="match status" value="1"/>
</dbReference>
<accession>A0A6N6VFD0</accession>
<evidence type="ECO:0000256" key="11">
    <source>
        <dbReference type="ARBA" id="ARBA00023306"/>
    </source>
</evidence>
<evidence type="ECO:0000259" key="18">
    <source>
        <dbReference type="Pfam" id="PF08245"/>
    </source>
</evidence>
<dbReference type="GO" id="GO:0005524">
    <property type="term" value="F:ATP binding"/>
    <property type="evidence" value="ECO:0007669"/>
    <property type="project" value="UniProtKB-UniRule"/>
</dbReference>
<proteinExistence type="inferred from homology"/>
<dbReference type="PANTHER" id="PTHR43445">
    <property type="entry name" value="UDP-N-ACETYLMURAMATE--L-ALANINE LIGASE-RELATED"/>
    <property type="match status" value="1"/>
</dbReference>
<feature type="region of interest" description="Disordered" evidence="15">
    <location>
        <begin position="471"/>
        <end position="491"/>
    </location>
</feature>
<dbReference type="GO" id="GO:0071555">
    <property type="term" value="P:cell wall organization"/>
    <property type="evidence" value="ECO:0007669"/>
    <property type="project" value="UniProtKB-KW"/>
</dbReference>
<reference evidence="19 20" key="1">
    <citation type="submission" date="2019-09" db="EMBL/GenBank/DDBJ databases">
        <title>Parvibaculum sedimenti sp. nov., isolated from sediment.</title>
        <authorList>
            <person name="Wang Y."/>
        </authorList>
    </citation>
    <scope>NUCLEOTIDE SEQUENCE [LARGE SCALE GENOMIC DNA]</scope>
    <source>
        <strain evidence="19 20">HXT-9</strain>
    </source>
</reference>
<comment type="subcellular location">
    <subcellularLocation>
        <location evidence="1 14">Cytoplasm</location>
    </subcellularLocation>
</comment>
<organism evidence="19 20">
    <name type="scientific">Parvibaculum sedimenti</name>
    <dbReference type="NCBI Taxonomy" id="2608632"/>
    <lineage>
        <taxon>Bacteria</taxon>
        <taxon>Pseudomonadati</taxon>
        <taxon>Pseudomonadota</taxon>
        <taxon>Alphaproteobacteria</taxon>
        <taxon>Hyphomicrobiales</taxon>
        <taxon>Parvibaculaceae</taxon>
        <taxon>Parvibaculum</taxon>
    </lineage>
</organism>
<dbReference type="GO" id="GO:0009252">
    <property type="term" value="P:peptidoglycan biosynthetic process"/>
    <property type="evidence" value="ECO:0007669"/>
    <property type="project" value="UniProtKB-UniRule"/>
</dbReference>
<keyword evidence="6 14" id="KW-0132">Cell division</keyword>
<dbReference type="InterPro" id="IPR004101">
    <property type="entry name" value="Mur_ligase_C"/>
</dbReference>
<evidence type="ECO:0000256" key="15">
    <source>
        <dbReference type="SAM" id="MobiDB-lite"/>
    </source>
</evidence>
<comment type="function">
    <text evidence="14">Cell wall formation.</text>
</comment>
<dbReference type="Gene3D" id="3.40.50.720">
    <property type="entry name" value="NAD(P)-binding Rossmann-like Domain"/>
    <property type="match status" value="1"/>
</dbReference>
<feature type="domain" description="Mur ligase C-terminal" evidence="17">
    <location>
        <begin position="321"/>
        <end position="451"/>
    </location>
</feature>
<evidence type="ECO:0000313" key="20">
    <source>
        <dbReference type="Proteomes" id="UP000468901"/>
    </source>
</evidence>
<comment type="similarity">
    <text evidence="14">Belongs to the MurCDEF family.</text>
</comment>
<comment type="pathway">
    <text evidence="2 14">Cell wall biogenesis; peptidoglycan biosynthesis.</text>
</comment>
<gene>
    <name evidence="14" type="primary">murC</name>
    <name evidence="19" type="ORF">F2P47_14965</name>
</gene>
<dbReference type="SUPFAM" id="SSF51984">
    <property type="entry name" value="MurCD N-terminal domain"/>
    <property type="match status" value="1"/>
</dbReference>
<evidence type="ECO:0000256" key="8">
    <source>
        <dbReference type="ARBA" id="ARBA00022840"/>
    </source>
</evidence>
<keyword evidence="9 14" id="KW-0133">Cell shape</keyword>
<name>A0A6N6VFD0_9HYPH</name>
<dbReference type="SUPFAM" id="SSF53244">
    <property type="entry name" value="MurD-like peptide ligases, peptide-binding domain"/>
    <property type="match status" value="1"/>
</dbReference>
<evidence type="ECO:0000256" key="3">
    <source>
        <dbReference type="ARBA" id="ARBA00012211"/>
    </source>
</evidence>
<dbReference type="Pfam" id="PF01225">
    <property type="entry name" value="Mur_ligase"/>
    <property type="match status" value="1"/>
</dbReference>
<keyword evidence="5 14" id="KW-0436">Ligase</keyword>
<dbReference type="EMBL" id="WESC01000015">
    <property type="protein sequence ID" value="KAB7738912.1"/>
    <property type="molecule type" value="Genomic_DNA"/>
</dbReference>
<evidence type="ECO:0000256" key="1">
    <source>
        <dbReference type="ARBA" id="ARBA00004496"/>
    </source>
</evidence>
<keyword evidence="4 14" id="KW-0963">Cytoplasm</keyword>
<dbReference type="UniPathway" id="UPA00219"/>
<evidence type="ECO:0000256" key="12">
    <source>
        <dbReference type="ARBA" id="ARBA00023316"/>
    </source>
</evidence>
<dbReference type="InterPro" id="IPR036615">
    <property type="entry name" value="Mur_ligase_C_dom_sf"/>
</dbReference>
<dbReference type="GO" id="GO:0008360">
    <property type="term" value="P:regulation of cell shape"/>
    <property type="evidence" value="ECO:0007669"/>
    <property type="project" value="UniProtKB-KW"/>
</dbReference>
<comment type="catalytic activity">
    <reaction evidence="13 14">
        <text>UDP-N-acetyl-alpha-D-muramate + L-alanine + ATP = UDP-N-acetyl-alpha-D-muramoyl-L-alanine + ADP + phosphate + H(+)</text>
        <dbReference type="Rhea" id="RHEA:23372"/>
        <dbReference type="ChEBI" id="CHEBI:15378"/>
        <dbReference type="ChEBI" id="CHEBI:30616"/>
        <dbReference type="ChEBI" id="CHEBI:43474"/>
        <dbReference type="ChEBI" id="CHEBI:57972"/>
        <dbReference type="ChEBI" id="CHEBI:70757"/>
        <dbReference type="ChEBI" id="CHEBI:83898"/>
        <dbReference type="ChEBI" id="CHEBI:456216"/>
        <dbReference type="EC" id="6.3.2.8"/>
    </reaction>
</comment>
<dbReference type="PANTHER" id="PTHR43445:SF3">
    <property type="entry name" value="UDP-N-ACETYLMURAMATE--L-ALANINE LIGASE"/>
    <property type="match status" value="1"/>
</dbReference>
<keyword evidence="10 14" id="KW-0573">Peptidoglycan synthesis</keyword>
<dbReference type="Gene3D" id="3.90.190.20">
    <property type="entry name" value="Mur ligase, C-terminal domain"/>
    <property type="match status" value="1"/>
</dbReference>
<protein>
    <recommendedName>
        <fullName evidence="3 14">UDP-N-acetylmuramate--L-alanine ligase</fullName>
        <ecNumber evidence="3 14">6.3.2.8</ecNumber>
    </recommendedName>
    <alternativeName>
        <fullName evidence="14">UDP-N-acetylmuramoyl-L-alanine synthetase</fullName>
    </alternativeName>
</protein>
<evidence type="ECO:0000313" key="19">
    <source>
        <dbReference type="EMBL" id="KAB7738912.1"/>
    </source>
</evidence>
<dbReference type="AlphaFoldDB" id="A0A6N6VFD0"/>
<evidence type="ECO:0000256" key="10">
    <source>
        <dbReference type="ARBA" id="ARBA00022984"/>
    </source>
</evidence>
<dbReference type="HAMAP" id="MF_00046">
    <property type="entry name" value="MurC"/>
    <property type="match status" value="1"/>
</dbReference>
<dbReference type="SUPFAM" id="SSF53623">
    <property type="entry name" value="MurD-like peptide ligases, catalytic domain"/>
    <property type="match status" value="1"/>
</dbReference>
<dbReference type="RefSeq" id="WP_152217187.1">
    <property type="nucleotide sequence ID" value="NZ_JBAQYD010000197.1"/>
</dbReference>
<dbReference type="GO" id="GO:0008763">
    <property type="term" value="F:UDP-N-acetylmuramate-L-alanine ligase activity"/>
    <property type="evidence" value="ECO:0007669"/>
    <property type="project" value="UniProtKB-UniRule"/>
</dbReference>
<sequence length="491" mass="52695">MRPAPLDIGVIHFVGIGGIGMSGIAEVMHNLGYRVQGSDVADSANVKRLRGLGIEVMVGHAAKNLADAQVLVVSSAIKPDNPELVEARARFLPVVRRAEMLAELMRLKSCVAIAGTHGKTTTTSLVAAILDGAGLDPTVINGGIINAYGTNARLGEGEWMVVEADESDGTFIKLPATIAIVTNIDPEHLDYYGTFEAAKDAFLTFVENVPFYGCAVMCIDHPEVQGLIGRVRDRRIITYGTSPQADIRATNPRVEKGLNVFDVTITDRKTGVAREISAVKLPMHGRHNMLNSLAAIGVATQMGIPETKFRNALEGFGGVKRRFTHVGEWNGVNIYDDYGHHPVEIAAVLQAARSATEGRIIAVVQPHRYTRLHNLFNEFCACFNDADKVIVADVYAAGEQPIAGADRDSLVAGLRDRGHRDVVALEAPEALPKLISELANPGDFVVCLGAGSITYWANALPADLAALSKKTKVKKADKKEKSAKPKKGKGK</sequence>
<evidence type="ECO:0000256" key="6">
    <source>
        <dbReference type="ARBA" id="ARBA00022618"/>
    </source>
</evidence>
<evidence type="ECO:0000256" key="7">
    <source>
        <dbReference type="ARBA" id="ARBA00022741"/>
    </source>
</evidence>
<feature type="binding site" evidence="14">
    <location>
        <begin position="115"/>
        <end position="121"/>
    </location>
    <ligand>
        <name>ATP</name>
        <dbReference type="ChEBI" id="CHEBI:30616"/>
    </ligand>
</feature>
<keyword evidence="12 14" id="KW-0961">Cell wall biogenesis/degradation</keyword>
<evidence type="ECO:0000256" key="4">
    <source>
        <dbReference type="ARBA" id="ARBA00022490"/>
    </source>
</evidence>
<evidence type="ECO:0000259" key="17">
    <source>
        <dbReference type="Pfam" id="PF02875"/>
    </source>
</evidence>
<keyword evidence="7 14" id="KW-0547">Nucleotide-binding</keyword>
<dbReference type="Pfam" id="PF08245">
    <property type="entry name" value="Mur_ligase_M"/>
    <property type="match status" value="1"/>
</dbReference>
<dbReference type="Proteomes" id="UP000468901">
    <property type="component" value="Unassembled WGS sequence"/>
</dbReference>
<dbReference type="NCBIfam" id="TIGR01082">
    <property type="entry name" value="murC"/>
    <property type="match status" value="1"/>
</dbReference>
<comment type="caution">
    <text evidence="19">The sequence shown here is derived from an EMBL/GenBank/DDBJ whole genome shotgun (WGS) entry which is preliminary data.</text>
</comment>
<evidence type="ECO:0000256" key="14">
    <source>
        <dbReference type="HAMAP-Rule" id="MF_00046"/>
    </source>
</evidence>
<evidence type="ECO:0000256" key="2">
    <source>
        <dbReference type="ARBA" id="ARBA00004752"/>
    </source>
</evidence>
<dbReference type="Gene3D" id="3.40.1190.10">
    <property type="entry name" value="Mur-like, catalytic domain"/>
    <property type="match status" value="1"/>
</dbReference>
<evidence type="ECO:0000256" key="9">
    <source>
        <dbReference type="ARBA" id="ARBA00022960"/>
    </source>
</evidence>
<evidence type="ECO:0000256" key="13">
    <source>
        <dbReference type="ARBA" id="ARBA00047833"/>
    </source>
</evidence>
<dbReference type="InterPro" id="IPR005758">
    <property type="entry name" value="UDP-N-AcMur_Ala_ligase_MurC"/>
</dbReference>
<dbReference type="InterPro" id="IPR013221">
    <property type="entry name" value="Mur_ligase_cen"/>
</dbReference>
<dbReference type="InterPro" id="IPR000713">
    <property type="entry name" value="Mur_ligase_N"/>
</dbReference>